<dbReference type="PANTHER" id="PTHR43214">
    <property type="entry name" value="TWO-COMPONENT RESPONSE REGULATOR"/>
    <property type="match status" value="1"/>
</dbReference>
<evidence type="ECO:0000256" key="3">
    <source>
        <dbReference type="ARBA" id="ARBA00023125"/>
    </source>
</evidence>
<sequence>MRRILIADDHAIVRRGLKEIILEAFPSAEITEVADAEDLINKVVKEVWDIVLSDLSMPGRSGLEALQQIKIHAPKLPVLILSVYPEDQYAIRVLKAGASGYLNKDMAPEELVNAIHKVLSGRKYITPSIAEKLATNIDLNTQGPAHARLSDREFEVLKLLAAGKSISDIASSLFLSSTTVSTYRARILAKMNLKTNADLTQYSLENNLI</sequence>
<keyword evidence="9" id="KW-1185">Reference proteome</keyword>
<keyword evidence="4" id="KW-0804">Transcription</keyword>
<evidence type="ECO:0000256" key="4">
    <source>
        <dbReference type="ARBA" id="ARBA00023163"/>
    </source>
</evidence>
<comment type="caution">
    <text evidence="8">The sequence shown here is derived from an EMBL/GenBank/DDBJ whole genome shotgun (WGS) entry which is preliminary data.</text>
</comment>
<evidence type="ECO:0000256" key="1">
    <source>
        <dbReference type="ARBA" id="ARBA00022553"/>
    </source>
</evidence>
<dbReference type="PRINTS" id="PR00038">
    <property type="entry name" value="HTHLUXR"/>
</dbReference>
<dbReference type="SUPFAM" id="SSF52172">
    <property type="entry name" value="CheY-like"/>
    <property type="match status" value="1"/>
</dbReference>
<dbReference type="PROSITE" id="PS50043">
    <property type="entry name" value="HTH_LUXR_2"/>
    <property type="match status" value="1"/>
</dbReference>
<dbReference type="InterPro" id="IPR000792">
    <property type="entry name" value="Tscrpt_reg_LuxR_C"/>
</dbReference>
<name>A0A512BGU2_9BACT</name>
<evidence type="ECO:0000256" key="2">
    <source>
        <dbReference type="ARBA" id="ARBA00023015"/>
    </source>
</evidence>
<keyword evidence="1 5" id="KW-0597">Phosphoprotein</keyword>
<dbReference type="OrthoDB" id="1013073at2"/>
<evidence type="ECO:0000259" key="6">
    <source>
        <dbReference type="PROSITE" id="PS50043"/>
    </source>
</evidence>
<dbReference type="CDD" id="cd17535">
    <property type="entry name" value="REC_NarL-like"/>
    <property type="match status" value="1"/>
</dbReference>
<dbReference type="AlphaFoldDB" id="A0A512BGU2"/>
<dbReference type="EMBL" id="BJYT01000017">
    <property type="protein sequence ID" value="GEO11180.1"/>
    <property type="molecule type" value="Genomic_DNA"/>
</dbReference>
<dbReference type="RefSeq" id="WP_147205292.1">
    <property type="nucleotide sequence ID" value="NZ_BJYT01000017.1"/>
</dbReference>
<dbReference type="GO" id="GO:0003677">
    <property type="term" value="F:DNA binding"/>
    <property type="evidence" value="ECO:0007669"/>
    <property type="project" value="UniProtKB-KW"/>
</dbReference>
<evidence type="ECO:0000313" key="8">
    <source>
        <dbReference type="EMBL" id="GEO11180.1"/>
    </source>
</evidence>
<dbReference type="GO" id="GO:0000160">
    <property type="term" value="P:phosphorelay signal transduction system"/>
    <property type="evidence" value="ECO:0007669"/>
    <property type="project" value="InterPro"/>
</dbReference>
<dbReference type="Pfam" id="PF00072">
    <property type="entry name" value="Response_reg"/>
    <property type="match status" value="1"/>
</dbReference>
<dbReference type="Pfam" id="PF00196">
    <property type="entry name" value="GerE"/>
    <property type="match status" value="1"/>
</dbReference>
<reference evidence="8 9" key="1">
    <citation type="submission" date="2019-07" db="EMBL/GenBank/DDBJ databases">
        <title>Whole genome shotgun sequence of Segetibacter aerophilus NBRC 106135.</title>
        <authorList>
            <person name="Hosoyama A."/>
            <person name="Uohara A."/>
            <person name="Ohji S."/>
            <person name="Ichikawa N."/>
        </authorList>
    </citation>
    <scope>NUCLEOTIDE SEQUENCE [LARGE SCALE GENOMIC DNA]</scope>
    <source>
        <strain evidence="8 9">NBRC 106135</strain>
    </source>
</reference>
<dbReference type="PANTHER" id="PTHR43214:SF41">
    <property type="entry name" value="NITRATE_NITRITE RESPONSE REGULATOR PROTEIN NARP"/>
    <property type="match status" value="1"/>
</dbReference>
<accession>A0A512BGU2</accession>
<keyword evidence="3 8" id="KW-0238">DNA-binding</keyword>
<gene>
    <name evidence="8" type="ORF">SAE01_36760</name>
</gene>
<protein>
    <submittedName>
        <fullName evidence="8">DNA-binding response regulator</fullName>
    </submittedName>
</protein>
<feature type="domain" description="Response regulatory" evidence="7">
    <location>
        <begin position="3"/>
        <end position="119"/>
    </location>
</feature>
<dbReference type="Proteomes" id="UP000321513">
    <property type="component" value="Unassembled WGS sequence"/>
</dbReference>
<dbReference type="GO" id="GO:0006355">
    <property type="term" value="P:regulation of DNA-templated transcription"/>
    <property type="evidence" value="ECO:0007669"/>
    <property type="project" value="InterPro"/>
</dbReference>
<keyword evidence="2" id="KW-0805">Transcription regulation</keyword>
<dbReference type="PROSITE" id="PS50110">
    <property type="entry name" value="RESPONSE_REGULATORY"/>
    <property type="match status" value="1"/>
</dbReference>
<dbReference type="SUPFAM" id="SSF46894">
    <property type="entry name" value="C-terminal effector domain of the bipartite response regulators"/>
    <property type="match status" value="1"/>
</dbReference>
<dbReference type="InterPro" id="IPR039420">
    <property type="entry name" value="WalR-like"/>
</dbReference>
<proteinExistence type="predicted"/>
<dbReference type="InterPro" id="IPR001789">
    <property type="entry name" value="Sig_transdc_resp-reg_receiver"/>
</dbReference>
<dbReference type="Gene3D" id="3.40.50.2300">
    <property type="match status" value="1"/>
</dbReference>
<evidence type="ECO:0000313" key="9">
    <source>
        <dbReference type="Proteomes" id="UP000321513"/>
    </source>
</evidence>
<dbReference type="InterPro" id="IPR016032">
    <property type="entry name" value="Sig_transdc_resp-reg_C-effctor"/>
</dbReference>
<evidence type="ECO:0000259" key="7">
    <source>
        <dbReference type="PROSITE" id="PS50110"/>
    </source>
</evidence>
<dbReference type="SMART" id="SM00421">
    <property type="entry name" value="HTH_LUXR"/>
    <property type="match status" value="1"/>
</dbReference>
<organism evidence="8 9">
    <name type="scientific">Segetibacter aerophilus</name>
    <dbReference type="NCBI Taxonomy" id="670293"/>
    <lineage>
        <taxon>Bacteria</taxon>
        <taxon>Pseudomonadati</taxon>
        <taxon>Bacteroidota</taxon>
        <taxon>Chitinophagia</taxon>
        <taxon>Chitinophagales</taxon>
        <taxon>Chitinophagaceae</taxon>
        <taxon>Segetibacter</taxon>
    </lineage>
</organism>
<dbReference type="SMART" id="SM00448">
    <property type="entry name" value="REC"/>
    <property type="match status" value="1"/>
</dbReference>
<dbReference type="InterPro" id="IPR058245">
    <property type="entry name" value="NreC/VraR/RcsB-like_REC"/>
</dbReference>
<dbReference type="CDD" id="cd06170">
    <property type="entry name" value="LuxR_C_like"/>
    <property type="match status" value="1"/>
</dbReference>
<feature type="domain" description="HTH luxR-type" evidence="6">
    <location>
        <begin position="142"/>
        <end position="207"/>
    </location>
</feature>
<feature type="modified residue" description="4-aspartylphosphate" evidence="5">
    <location>
        <position position="54"/>
    </location>
</feature>
<dbReference type="InterPro" id="IPR011006">
    <property type="entry name" value="CheY-like_superfamily"/>
</dbReference>
<evidence type="ECO:0000256" key="5">
    <source>
        <dbReference type="PROSITE-ProRule" id="PRU00169"/>
    </source>
</evidence>